<proteinExistence type="predicted"/>
<dbReference type="InterPro" id="IPR042303">
    <property type="entry name" value="Malonyl_CoA_deC_C_sf"/>
</dbReference>
<organism evidence="3 4">
    <name type="scientific">Pararhizobium mangrovi</name>
    <dbReference type="NCBI Taxonomy" id="2590452"/>
    <lineage>
        <taxon>Bacteria</taxon>
        <taxon>Pseudomonadati</taxon>
        <taxon>Pseudomonadota</taxon>
        <taxon>Alphaproteobacteria</taxon>
        <taxon>Hyphomicrobiales</taxon>
        <taxon>Rhizobiaceae</taxon>
        <taxon>Rhizobium/Agrobacterium group</taxon>
        <taxon>Pararhizobium</taxon>
    </lineage>
</organism>
<accession>A0A506UD73</accession>
<feature type="domain" description="Malonyl-CoA decarboxylase N-terminal" evidence="2">
    <location>
        <begin position="101"/>
        <end position="175"/>
    </location>
</feature>
<evidence type="ECO:0000313" key="3">
    <source>
        <dbReference type="EMBL" id="TPW30745.1"/>
    </source>
</evidence>
<dbReference type="EMBL" id="VHLH01000005">
    <property type="protein sequence ID" value="TPW30745.1"/>
    <property type="molecule type" value="Genomic_DNA"/>
</dbReference>
<dbReference type="Gene3D" id="3.40.630.150">
    <property type="entry name" value="Malonyl-CoA decarboxylase, catalytic domain"/>
    <property type="match status" value="1"/>
</dbReference>
<sequence length="459" mass="51084">MSAGKNIDKSPKGFLFSELLTSIAERGMSLIDTRRYRREGDTVESLLKLCGLLLTSKGEASGIAMAREALALYRKLDEAQKSAFFSGVLERLEGDLDKAITAAANFVDAPSYTSLAVLNTATRPRCSVLLERLNQAPGGTLSLVRMREDLLDAMASDPGLAALDWQFVKLFSAWFNRGFLELRRIDWNAPADLLEKIMRYEAVHRLDSWDELRRRILPEDRCLYGFFHPRLEGEPLIFVEVALTDAVPESIGTILEREREELSADQATTAVFYSISNCQRGLRGIPLGSFLIKQVVTDLKSRFARLKTFVTLSPLPAYAEWLKARHEAGELAMPAACPDWDTFRAALDDPASDQNAEARRFVESTAAYFLSKARNDSGRIVDPVARFHLGNGASLERVNVLADPSPEAKANALGTMVNYLYAFNRIEENHEKFVNSGTISTSQRISRLANAAPMVHDSR</sequence>
<dbReference type="InterPro" id="IPR038917">
    <property type="entry name" value="Malonyl_CoA_deC"/>
</dbReference>
<protein>
    <submittedName>
        <fullName evidence="3">MCD, Malonyl-CoA decarboxylase MCD</fullName>
    </submittedName>
</protein>
<gene>
    <name evidence="3" type="ORF">FJU11_04130</name>
</gene>
<dbReference type="Proteomes" id="UP000320314">
    <property type="component" value="Unassembled WGS sequence"/>
</dbReference>
<evidence type="ECO:0000259" key="1">
    <source>
        <dbReference type="Pfam" id="PF05292"/>
    </source>
</evidence>
<reference evidence="3 4" key="1">
    <citation type="submission" date="2019-06" db="EMBL/GenBank/DDBJ databases">
        <authorList>
            <person name="Li M."/>
        </authorList>
    </citation>
    <scope>NUCLEOTIDE SEQUENCE [LARGE SCALE GENOMIC DNA]</scope>
    <source>
        <strain evidence="3 4">BGMRC6574</strain>
    </source>
</reference>
<dbReference type="AlphaFoldDB" id="A0A506UD73"/>
<evidence type="ECO:0000313" key="4">
    <source>
        <dbReference type="Proteomes" id="UP000320314"/>
    </source>
</evidence>
<dbReference type="GO" id="GO:0006633">
    <property type="term" value="P:fatty acid biosynthetic process"/>
    <property type="evidence" value="ECO:0007669"/>
    <property type="project" value="InterPro"/>
</dbReference>
<name>A0A506UD73_9HYPH</name>
<dbReference type="Gene3D" id="1.20.140.90">
    <property type="entry name" value="Malonyl-CoA decarboxylase, oligemerization domain"/>
    <property type="match status" value="1"/>
</dbReference>
<dbReference type="OrthoDB" id="5292736at2"/>
<comment type="caution">
    <text evidence="3">The sequence shown here is derived from an EMBL/GenBank/DDBJ whole genome shotgun (WGS) entry which is preliminary data.</text>
</comment>
<evidence type="ECO:0000259" key="2">
    <source>
        <dbReference type="Pfam" id="PF17408"/>
    </source>
</evidence>
<dbReference type="InterPro" id="IPR035372">
    <property type="entry name" value="MCD_N"/>
</dbReference>
<dbReference type="Pfam" id="PF17408">
    <property type="entry name" value="MCD_N"/>
    <property type="match status" value="1"/>
</dbReference>
<keyword evidence="4" id="KW-1185">Reference proteome</keyword>
<dbReference type="InterPro" id="IPR007956">
    <property type="entry name" value="Malonyl_CoA_deC_C"/>
</dbReference>
<dbReference type="Pfam" id="PF05292">
    <property type="entry name" value="MCD"/>
    <property type="match status" value="1"/>
</dbReference>
<feature type="domain" description="Malonyl-CoA decarboxylase C-terminal" evidence="1">
    <location>
        <begin position="178"/>
        <end position="421"/>
    </location>
</feature>
<dbReference type="GO" id="GO:0050080">
    <property type="term" value="F:malonyl-CoA decarboxylase activity"/>
    <property type="evidence" value="ECO:0007669"/>
    <property type="project" value="InterPro"/>
</dbReference>
<dbReference type="InterPro" id="IPR038351">
    <property type="entry name" value="MCD_N_sf"/>
</dbReference>
<dbReference type="PANTHER" id="PTHR28641:SF1">
    <property type="entry name" value="MALONYL-COA DECARBOXYLASE, MITOCHONDRIAL"/>
    <property type="match status" value="1"/>
</dbReference>
<dbReference type="PANTHER" id="PTHR28641">
    <property type="match status" value="1"/>
</dbReference>